<evidence type="ECO:0000256" key="6">
    <source>
        <dbReference type="ARBA" id="ARBA00023136"/>
    </source>
</evidence>
<keyword evidence="2" id="KW-0812">Transmembrane</keyword>
<evidence type="ECO:0000313" key="10">
    <source>
        <dbReference type="Proteomes" id="UP000664859"/>
    </source>
</evidence>
<dbReference type="GO" id="GO:0043022">
    <property type="term" value="F:ribosome binding"/>
    <property type="evidence" value="ECO:0007669"/>
    <property type="project" value="InterPro"/>
</dbReference>
<evidence type="ECO:0000256" key="7">
    <source>
        <dbReference type="SAM" id="MobiDB-lite"/>
    </source>
</evidence>
<dbReference type="InterPro" id="IPR044202">
    <property type="entry name" value="LETM1/MDM38-like"/>
</dbReference>
<dbReference type="GO" id="GO:0005743">
    <property type="term" value="C:mitochondrial inner membrane"/>
    <property type="evidence" value="ECO:0007669"/>
    <property type="project" value="UniProtKB-SubCell"/>
</dbReference>
<dbReference type="Pfam" id="PF07766">
    <property type="entry name" value="LETM1_RBD"/>
    <property type="match status" value="1"/>
</dbReference>
<dbReference type="PANTHER" id="PTHR14009:SF13">
    <property type="entry name" value="LETM1 DOMAIN-CONTAINING PROTEIN 1"/>
    <property type="match status" value="1"/>
</dbReference>
<protein>
    <recommendedName>
        <fullName evidence="8">Letm1 RBD domain-containing protein</fullName>
    </recommendedName>
</protein>
<feature type="region of interest" description="Disordered" evidence="7">
    <location>
        <begin position="185"/>
        <end position="207"/>
    </location>
</feature>
<evidence type="ECO:0000259" key="8">
    <source>
        <dbReference type="Pfam" id="PF07766"/>
    </source>
</evidence>
<dbReference type="InterPro" id="IPR033122">
    <property type="entry name" value="LETM1-like_RBD"/>
</dbReference>
<evidence type="ECO:0000256" key="1">
    <source>
        <dbReference type="ARBA" id="ARBA00004434"/>
    </source>
</evidence>
<dbReference type="OrthoDB" id="199548at2759"/>
<dbReference type="AlphaFoldDB" id="A0A836CMC6"/>
<evidence type="ECO:0000256" key="5">
    <source>
        <dbReference type="ARBA" id="ARBA00023128"/>
    </source>
</evidence>
<gene>
    <name evidence="9" type="ORF">JKP88DRAFT_353363</name>
</gene>
<organism evidence="9 10">
    <name type="scientific">Tribonema minus</name>
    <dbReference type="NCBI Taxonomy" id="303371"/>
    <lineage>
        <taxon>Eukaryota</taxon>
        <taxon>Sar</taxon>
        <taxon>Stramenopiles</taxon>
        <taxon>Ochrophyta</taxon>
        <taxon>PX clade</taxon>
        <taxon>Xanthophyceae</taxon>
        <taxon>Tribonematales</taxon>
        <taxon>Tribonemataceae</taxon>
        <taxon>Tribonema</taxon>
    </lineage>
</organism>
<keyword evidence="4" id="KW-1133">Transmembrane helix</keyword>
<feature type="domain" description="Letm1 RBD" evidence="8">
    <location>
        <begin position="61"/>
        <end position="289"/>
    </location>
</feature>
<dbReference type="EMBL" id="JAFCMP010000067">
    <property type="protein sequence ID" value="KAG5188666.1"/>
    <property type="molecule type" value="Genomic_DNA"/>
</dbReference>
<proteinExistence type="predicted"/>
<keyword evidence="5" id="KW-0496">Mitochondrion</keyword>
<keyword evidence="6" id="KW-0472">Membrane</keyword>
<evidence type="ECO:0000256" key="3">
    <source>
        <dbReference type="ARBA" id="ARBA00022792"/>
    </source>
</evidence>
<name>A0A836CMC6_9STRA</name>
<keyword evidence="10" id="KW-1185">Reference proteome</keyword>
<accession>A0A836CMC6</accession>
<reference evidence="9" key="1">
    <citation type="submission" date="2021-02" db="EMBL/GenBank/DDBJ databases">
        <title>First Annotated Genome of the Yellow-green Alga Tribonema minus.</title>
        <authorList>
            <person name="Mahan K.M."/>
        </authorList>
    </citation>
    <scope>NUCLEOTIDE SEQUENCE</scope>
    <source>
        <strain evidence="9">UTEX B ZZ1240</strain>
    </source>
</reference>
<keyword evidence="3" id="KW-0999">Mitochondrion inner membrane</keyword>
<evidence type="ECO:0000256" key="4">
    <source>
        <dbReference type="ARBA" id="ARBA00022989"/>
    </source>
</evidence>
<sequence length="342" mass="37725">MLPLSESGNRSSHEEGANWAADMVKDSFRRFKAGMTGQWDSFQRCKAIRERLRAPGAAPVTYEEFMALQRGKEDRNKLLQVGVVWVAVPEAIPFVLSFLPGVIPSTFENDADRAQRFRNFNAARVRAALALLDTVDKECLNKNEKKRVEFAQYREAAVRVMKAHTCEDAFGVFEAHTFALVPADTDAQQRRRARPRPPTTVEGMPGPLAKGLAKALGLCTPWMPAFLCRGPLREHLRKVAAGDAVLARTPLDALRGRELREAACARALDAAHPDERELRRRLAEWLRLTGAPLGVDDCDAGAERVFVPERAKAAMLAVNVVASARAARESELPKLLLGGPAL</sequence>
<evidence type="ECO:0000313" key="9">
    <source>
        <dbReference type="EMBL" id="KAG5188666.1"/>
    </source>
</evidence>
<evidence type="ECO:0000256" key="2">
    <source>
        <dbReference type="ARBA" id="ARBA00022692"/>
    </source>
</evidence>
<comment type="caution">
    <text evidence="9">The sequence shown here is derived from an EMBL/GenBank/DDBJ whole genome shotgun (WGS) entry which is preliminary data.</text>
</comment>
<dbReference type="Proteomes" id="UP000664859">
    <property type="component" value="Unassembled WGS sequence"/>
</dbReference>
<dbReference type="PANTHER" id="PTHR14009">
    <property type="entry name" value="LEUCINE ZIPPER-EF-HAND CONTAINING TRANSMEMBRANE PROTEIN"/>
    <property type="match status" value="1"/>
</dbReference>
<comment type="subcellular location">
    <subcellularLocation>
        <location evidence="1">Mitochondrion inner membrane</location>
        <topology evidence="1">Single-pass membrane protein</topology>
    </subcellularLocation>
</comment>
<dbReference type="GO" id="GO:0030003">
    <property type="term" value="P:intracellular monoatomic cation homeostasis"/>
    <property type="evidence" value="ECO:0007669"/>
    <property type="project" value="TreeGrafter"/>
</dbReference>